<protein>
    <recommendedName>
        <fullName evidence="4">DUF304 domain-containing protein</fullName>
    </recommendedName>
</protein>
<name>A0ABC8E8E0_CLOTA</name>
<dbReference type="Proteomes" id="UP001321763">
    <property type="component" value="Chromosome"/>
</dbReference>
<feature type="transmembrane region" description="Helical" evidence="1">
    <location>
        <begin position="45"/>
        <end position="63"/>
    </location>
</feature>
<reference evidence="2 3" key="1">
    <citation type="submission" date="2022-09" db="EMBL/GenBank/DDBJ databases">
        <title>complete genome sequences of Clostridium tetani str. KHSU-234311-028 isolated from soil.</title>
        <authorList>
            <person name="Sekizuka T."/>
            <person name="Shitada C."/>
            <person name="Takahashi M."/>
            <person name="Kuroda M."/>
        </authorList>
    </citation>
    <scope>NUCLEOTIDE SEQUENCE [LARGE SCALE GENOMIC DNA]</scope>
    <source>
        <strain evidence="2 3">KHSU-234311-028</strain>
    </source>
</reference>
<dbReference type="AlphaFoldDB" id="A0ABC8E8E0"/>
<keyword evidence="1" id="KW-0472">Membrane</keyword>
<evidence type="ECO:0000256" key="1">
    <source>
        <dbReference type="SAM" id="Phobius"/>
    </source>
</evidence>
<keyword evidence="1" id="KW-1133">Transmembrane helix</keyword>
<evidence type="ECO:0008006" key="4">
    <source>
        <dbReference type="Google" id="ProtNLM"/>
    </source>
</evidence>
<evidence type="ECO:0000313" key="3">
    <source>
        <dbReference type="Proteomes" id="UP001321763"/>
    </source>
</evidence>
<feature type="transmembrane region" description="Helical" evidence="1">
    <location>
        <begin position="21"/>
        <end position="39"/>
    </location>
</feature>
<keyword evidence="1" id="KW-0812">Transmembrane</keyword>
<gene>
    <name evidence="2" type="ORF">K234311028_00440</name>
</gene>
<evidence type="ECO:0000313" key="2">
    <source>
        <dbReference type="EMBL" id="BDR79798.1"/>
    </source>
</evidence>
<accession>A0ABC8E8E0</accession>
<proteinExistence type="predicted"/>
<dbReference type="RefSeq" id="WP_164967927.1">
    <property type="nucleotide sequence ID" value="NZ_QMAP01000006.1"/>
</dbReference>
<sequence>MMGNMYKETVTRKKAISFIKVFLILIAVLFLLSIIEELYNNNIKLITVIANVVFAIILLTELFKCKIKYTYSIIADQFIIHKISGSDDKVVENIKIRNIEYIGKDDFVRFKGKLISNKKYMCHTYKLRPYCCIYRENDKYKKFYFQPSIGLIEKIEFNKNRELATL</sequence>
<dbReference type="EMBL" id="AP026818">
    <property type="protein sequence ID" value="BDR79798.1"/>
    <property type="molecule type" value="Genomic_DNA"/>
</dbReference>
<organism evidence="2 3">
    <name type="scientific">Clostridium tetani</name>
    <dbReference type="NCBI Taxonomy" id="1513"/>
    <lineage>
        <taxon>Bacteria</taxon>
        <taxon>Bacillati</taxon>
        <taxon>Bacillota</taxon>
        <taxon>Clostridia</taxon>
        <taxon>Eubacteriales</taxon>
        <taxon>Clostridiaceae</taxon>
        <taxon>Clostridium</taxon>
    </lineage>
</organism>